<keyword evidence="2" id="KW-1185">Reference proteome</keyword>
<name>A0ABN0ZAE8_9BACI</name>
<protein>
    <submittedName>
        <fullName evidence="1">Uncharacterized protein</fullName>
    </submittedName>
</protein>
<organism evidence="1 2">
    <name type="scientific">Lentibacillus halophilus</name>
    <dbReference type="NCBI Taxonomy" id="295065"/>
    <lineage>
        <taxon>Bacteria</taxon>
        <taxon>Bacillati</taxon>
        <taxon>Bacillota</taxon>
        <taxon>Bacilli</taxon>
        <taxon>Bacillales</taxon>
        <taxon>Bacillaceae</taxon>
        <taxon>Lentibacillus</taxon>
    </lineage>
</organism>
<accession>A0ABN0ZAE8</accession>
<proteinExistence type="predicted"/>
<sequence>MPYDRLGITEFRNERKQSAFGRRMLILLSLILLVTDGCRQKFIIKIKQNTHSYVKKPGRR</sequence>
<dbReference type="Proteomes" id="UP001501459">
    <property type="component" value="Unassembled WGS sequence"/>
</dbReference>
<comment type="caution">
    <text evidence="1">The sequence shown here is derived from an EMBL/GenBank/DDBJ whole genome shotgun (WGS) entry which is preliminary data.</text>
</comment>
<gene>
    <name evidence="1" type="ORF">GCM10008983_18250</name>
</gene>
<evidence type="ECO:0000313" key="2">
    <source>
        <dbReference type="Proteomes" id="UP001501459"/>
    </source>
</evidence>
<evidence type="ECO:0000313" key="1">
    <source>
        <dbReference type="EMBL" id="GAA0441441.1"/>
    </source>
</evidence>
<dbReference type="EMBL" id="BAAADM010000046">
    <property type="protein sequence ID" value="GAA0441441.1"/>
    <property type="molecule type" value="Genomic_DNA"/>
</dbReference>
<reference evidence="1 2" key="1">
    <citation type="journal article" date="2019" name="Int. J. Syst. Evol. Microbiol.">
        <title>The Global Catalogue of Microorganisms (GCM) 10K type strain sequencing project: providing services to taxonomists for standard genome sequencing and annotation.</title>
        <authorList>
            <consortium name="The Broad Institute Genomics Platform"/>
            <consortium name="The Broad Institute Genome Sequencing Center for Infectious Disease"/>
            <person name="Wu L."/>
            <person name="Ma J."/>
        </authorList>
    </citation>
    <scope>NUCLEOTIDE SEQUENCE [LARGE SCALE GENOMIC DNA]</scope>
    <source>
        <strain evidence="1 2">JCM 12149</strain>
    </source>
</reference>